<sequence>MLNEALGEKAKKTLIGFVEKINPMLEKYWDDEISNSFGFNETQQQLVKKMLLHARSHNLVGGKRIRGAFVYYGYGLGEAVVDERIWKAAMAVELVHTALLMHDDFMDEDKLRRGKPTTHEYFAKGDKHYGEAMAVNVGDAVLCLGYEMLMDCGFESDRVIMAMKKLLRGITNTTYGQAYDVSLPKSGDMTEEKVMSLHKAKTAIYTYENPLFIGGILGGLGEKELSILHEYSMKGGVAFQLQDDILGIYGESEKTGKSDDSDLLQGKSTLLIIKAMEMGNSEQKSAIGDVWGNKVASALQIELAKKAIKDSGSYEYSVKVAKRLAREAVIEARKLREWDMNSNSVDFIEGVAEYMVDREV</sequence>
<dbReference type="SFLD" id="SFLDS00005">
    <property type="entry name" value="Isoprenoid_Synthase_Type_I"/>
    <property type="match status" value="1"/>
</dbReference>
<evidence type="ECO:0000256" key="3">
    <source>
        <dbReference type="ARBA" id="ARBA00022679"/>
    </source>
</evidence>
<proteinExistence type="inferred from homology"/>
<evidence type="ECO:0000313" key="7">
    <source>
        <dbReference type="EMBL" id="KKP29723.1"/>
    </source>
</evidence>
<gene>
    <name evidence="7" type="ORF">UR19_C0009G0010</name>
</gene>
<dbReference type="PANTHER" id="PTHR12001:SF85">
    <property type="entry name" value="SHORT CHAIN ISOPRENYL DIPHOSPHATE SYNTHASE"/>
    <property type="match status" value="1"/>
</dbReference>
<dbReference type="EMBL" id="LBOG01000009">
    <property type="protein sequence ID" value="KKP29723.1"/>
    <property type="molecule type" value="Genomic_DNA"/>
</dbReference>
<comment type="cofactor">
    <cofactor evidence="1">
        <name>Mg(2+)</name>
        <dbReference type="ChEBI" id="CHEBI:18420"/>
    </cofactor>
</comment>
<reference evidence="7 8" key="1">
    <citation type="journal article" date="2015" name="Nature">
        <title>rRNA introns, odd ribosomes, and small enigmatic genomes across a large radiation of phyla.</title>
        <authorList>
            <person name="Brown C.T."/>
            <person name="Hug L.A."/>
            <person name="Thomas B.C."/>
            <person name="Sharon I."/>
            <person name="Castelle C.J."/>
            <person name="Singh A."/>
            <person name="Wilkins M.J."/>
            <person name="Williams K.H."/>
            <person name="Banfield J.F."/>
        </authorList>
    </citation>
    <scope>NUCLEOTIDE SEQUENCE [LARGE SCALE GENOMIC DNA]</scope>
</reference>
<dbReference type="GO" id="GO:0004659">
    <property type="term" value="F:prenyltransferase activity"/>
    <property type="evidence" value="ECO:0007669"/>
    <property type="project" value="InterPro"/>
</dbReference>
<keyword evidence="4" id="KW-0479">Metal-binding</keyword>
<dbReference type="Gene3D" id="1.10.600.10">
    <property type="entry name" value="Farnesyl Diphosphate Synthase"/>
    <property type="match status" value="1"/>
</dbReference>
<evidence type="ECO:0000256" key="6">
    <source>
        <dbReference type="RuleBase" id="RU004466"/>
    </source>
</evidence>
<dbReference type="Proteomes" id="UP000034934">
    <property type="component" value="Unassembled WGS sequence"/>
</dbReference>
<keyword evidence="5" id="KW-0460">Magnesium</keyword>
<dbReference type="InterPro" id="IPR008949">
    <property type="entry name" value="Isoprenoid_synthase_dom_sf"/>
</dbReference>
<accession>A0A0F9YED7</accession>
<comment type="similarity">
    <text evidence="2 6">Belongs to the FPP/GGPP synthase family.</text>
</comment>
<dbReference type="InterPro" id="IPR033749">
    <property type="entry name" value="Polyprenyl_synt_CS"/>
</dbReference>
<dbReference type="PROSITE" id="PS00723">
    <property type="entry name" value="POLYPRENYL_SYNTHASE_1"/>
    <property type="match status" value="1"/>
</dbReference>
<evidence type="ECO:0000256" key="1">
    <source>
        <dbReference type="ARBA" id="ARBA00001946"/>
    </source>
</evidence>
<dbReference type="PANTHER" id="PTHR12001">
    <property type="entry name" value="GERANYLGERANYL PYROPHOSPHATE SYNTHASE"/>
    <property type="match status" value="1"/>
</dbReference>
<dbReference type="SFLD" id="SFLDG01017">
    <property type="entry name" value="Polyprenyl_Transferase_Like"/>
    <property type="match status" value="1"/>
</dbReference>
<evidence type="ECO:0000313" key="8">
    <source>
        <dbReference type="Proteomes" id="UP000034934"/>
    </source>
</evidence>
<dbReference type="GO" id="GO:0008299">
    <property type="term" value="P:isoprenoid biosynthetic process"/>
    <property type="evidence" value="ECO:0007669"/>
    <property type="project" value="InterPro"/>
</dbReference>
<organism evidence="7 8">
    <name type="scientific">Candidatus Nomurabacteria bacterium GW2011_GWF1_31_48</name>
    <dbReference type="NCBI Taxonomy" id="1618767"/>
    <lineage>
        <taxon>Bacteria</taxon>
        <taxon>Candidatus Nomuraibacteriota</taxon>
    </lineage>
</organism>
<dbReference type="CDD" id="cd00685">
    <property type="entry name" value="Trans_IPPS_HT"/>
    <property type="match status" value="1"/>
</dbReference>
<dbReference type="AlphaFoldDB" id="A0A0F9YED7"/>
<protein>
    <recommendedName>
        <fullName evidence="9">Polyprenyl synthetase superfamily</fullName>
    </recommendedName>
</protein>
<evidence type="ECO:0008006" key="9">
    <source>
        <dbReference type="Google" id="ProtNLM"/>
    </source>
</evidence>
<dbReference type="Pfam" id="PF00348">
    <property type="entry name" value="polyprenyl_synt"/>
    <property type="match status" value="1"/>
</dbReference>
<dbReference type="SUPFAM" id="SSF48576">
    <property type="entry name" value="Terpenoid synthases"/>
    <property type="match status" value="1"/>
</dbReference>
<name>A0A0F9YED7_9BACT</name>
<comment type="caution">
    <text evidence="7">The sequence shown here is derived from an EMBL/GenBank/DDBJ whole genome shotgun (WGS) entry which is preliminary data.</text>
</comment>
<keyword evidence="3 6" id="KW-0808">Transferase</keyword>
<evidence type="ECO:0000256" key="2">
    <source>
        <dbReference type="ARBA" id="ARBA00006706"/>
    </source>
</evidence>
<dbReference type="GO" id="GO:0046872">
    <property type="term" value="F:metal ion binding"/>
    <property type="evidence" value="ECO:0007669"/>
    <property type="project" value="UniProtKB-KW"/>
</dbReference>
<evidence type="ECO:0000256" key="4">
    <source>
        <dbReference type="ARBA" id="ARBA00022723"/>
    </source>
</evidence>
<dbReference type="InterPro" id="IPR000092">
    <property type="entry name" value="Polyprenyl_synt"/>
</dbReference>
<evidence type="ECO:0000256" key="5">
    <source>
        <dbReference type="ARBA" id="ARBA00022842"/>
    </source>
</evidence>